<evidence type="ECO:0008006" key="4">
    <source>
        <dbReference type="Google" id="ProtNLM"/>
    </source>
</evidence>
<reference evidence="2 3" key="1">
    <citation type="submission" date="2015-09" db="EMBL/GenBank/DDBJ databases">
        <title>Draft Genome Sequence of Pseudoalteromonas lipolytica UCD-48B.</title>
        <authorList>
            <person name="Krusor M."/>
            <person name="Coil D.A."/>
            <person name="Lang J.M."/>
            <person name="Eisen J.A."/>
            <person name="Alexiev A."/>
        </authorList>
    </citation>
    <scope>NUCLEOTIDE SEQUENCE [LARGE SCALE GENOMIC DNA]</scope>
    <source>
        <strain evidence="2 3">UCD-48B</strain>
    </source>
</reference>
<dbReference type="PATRIC" id="fig|570156.3.peg.2489"/>
<proteinExistence type="predicted"/>
<gene>
    <name evidence="2" type="ORF">AOG27_07170</name>
</gene>
<dbReference type="Proteomes" id="UP000050378">
    <property type="component" value="Unassembled WGS sequence"/>
</dbReference>
<keyword evidence="1" id="KW-0812">Transmembrane</keyword>
<comment type="caution">
    <text evidence="2">The sequence shown here is derived from an EMBL/GenBank/DDBJ whole genome shotgun (WGS) entry which is preliminary data.</text>
</comment>
<dbReference type="OrthoDB" id="6291807at2"/>
<dbReference type="EMBL" id="LJTC01000004">
    <property type="protein sequence ID" value="KPM84076.1"/>
    <property type="molecule type" value="Genomic_DNA"/>
</dbReference>
<feature type="transmembrane region" description="Helical" evidence="1">
    <location>
        <begin position="17"/>
        <end position="50"/>
    </location>
</feature>
<name>A0A0P7DSB3_9GAMM</name>
<evidence type="ECO:0000313" key="3">
    <source>
        <dbReference type="Proteomes" id="UP000050378"/>
    </source>
</evidence>
<evidence type="ECO:0000256" key="1">
    <source>
        <dbReference type="SAM" id="Phobius"/>
    </source>
</evidence>
<organism evidence="2 3">
    <name type="scientific">Pseudoalteromonas lipolytica</name>
    <dbReference type="NCBI Taxonomy" id="570156"/>
    <lineage>
        <taxon>Bacteria</taxon>
        <taxon>Pseudomonadati</taxon>
        <taxon>Pseudomonadota</taxon>
        <taxon>Gammaproteobacteria</taxon>
        <taxon>Alteromonadales</taxon>
        <taxon>Pseudoalteromonadaceae</taxon>
        <taxon>Pseudoalteromonas</taxon>
    </lineage>
</organism>
<dbReference type="RefSeq" id="WP_054552335.1">
    <property type="nucleotide sequence ID" value="NZ_LJTC01000004.1"/>
</dbReference>
<keyword evidence="1" id="KW-1133">Transmembrane helix</keyword>
<keyword evidence="1" id="KW-0472">Membrane</keyword>
<sequence length="138" mass="15889">MKTIKLSPNWTLQGTKIAFAILVLLSVTFLGTSLLLFLLPILLFITILNFLQLRFLHCYKAGICYSRGIKKRYINTEDIAAVEFSQLAFLTIFKVDLVNGKSCQFFNWQVSDEQKIEIERLYKAKTNSRVESVLECEV</sequence>
<protein>
    <recommendedName>
        <fullName evidence="4">PH domain-containing protein</fullName>
    </recommendedName>
</protein>
<evidence type="ECO:0000313" key="2">
    <source>
        <dbReference type="EMBL" id="KPM84076.1"/>
    </source>
</evidence>
<dbReference type="AlphaFoldDB" id="A0A0P7DSB3"/>
<accession>A0A0P7DSB3</accession>